<evidence type="ECO:0000256" key="6">
    <source>
        <dbReference type="ARBA" id="ARBA00023136"/>
    </source>
</evidence>
<evidence type="ECO:0000313" key="9">
    <source>
        <dbReference type="EMBL" id="MDQ0338310.1"/>
    </source>
</evidence>
<feature type="transmembrane region" description="Helical" evidence="7">
    <location>
        <begin position="286"/>
        <end position="309"/>
    </location>
</feature>
<dbReference type="PANTHER" id="PTHR30193:SF37">
    <property type="entry name" value="INNER MEMBRANE ABC TRANSPORTER PERMEASE PROTEIN YCJO"/>
    <property type="match status" value="1"/>
</dbReference>
<dbReference type="EMBL" id="JAUSUQ010000003">
    <property type="protein sequence ID" value="MDQ0338310.1"/>
    <property type="molecule type" value="Genomic_DNA"/>
</dbReference>
<evidence type="ECO:0000256" key="2">
    <source>
        <dbReference type="ARBA" id="ARBA00022448"/>
    </source>
</evidence>
<name>A0ABU0CS25_9BACI</name>
<reference evidence="9 10" key="1">
    <citation type="submission" date="2023-07" db="EMBL/GenBank/DDBJ databases">
        <title>Genomic Encyclopedia of Type Strains, Phase IV (KMG-IV): sequencing the most valuable type-strain genomes for metagenomic binning, comparative biology and taxonomic classification.</title>
        <authorList>
            <person name="Goeker M."/>
        </authorList>
    </citation>
    <scope>NUCLEOTIDE SEQUENCE [LARGE SCALE GENOMIC DNA]</scope>
    <source>
        <strain evidence="9 10">DSM 17740</strain>
    </source>
</reference>
<evidence type="ECO:0000256" key="5">
    <source>
        <dbReference type="ARBA" id="ARBA00022989"/>
    </source>
</evidence>
<evidence type="ECO:0000256" key="3">
    <source>
        <dbReference type="ARBA" id="ARBA00022475"/>
    </source>
</evidence>
<dbReference type="Pfam" id="PF00528">
    <property type="entry name" value="BPD_transp_1"/>
    <property type="match status" value="1"/>
</dbReference>
<gene>
    <name evidence="9" type="ORF">J2S00_001094</name>
</gene>
<comment type="caution">
    <text evidence="9">The sequence shown here is derived from an EMBL/GenBank/DDBJ whole genome shotgun (WGS) entry which is preliminary data.</text>
</comment>
<dbReference type="PANTHER" id="PTHR30193">
    <property type="entry name" value="ABC TRANSPORTER PERMEASE PROTEIN"/>
    <property type="match status" value="1"/>
</dbReference>
<dbReference type="InterPro" id="IPR051393">
    <property type="entry name" value="ABC_transporter_permease"/>
</dbReference>
<feature type="transmembrane region" description="Helical" evidence="7">
    <location>
        <begin position="94"/>
        <end position="115"/>
    </location>
</feature>
<evidence type="ECO:0000313" key="10">
    <source>
        <dbReference type="Proteomes" id="UP001232445"/>
    </source>
</evidence>
<evidence type="ECO:0000256" key="1">
    <source>
        <dbReference type="ARBA" id="ARBA00004651"/>
    </source>
</evidence>
<feature type="transmembrane region" description="Helical" evidence="7">
    <location>
        <begin position="33"/>
        <end position="56"/>
    </location>
</feature>
<keyword evidence="6 7" id="KW-0472">Membrane</keyword>
<dbReference type="InterPro" id="IPR035906">
    <property type="entry name" value="MetI-like_sf"/>
</dbReference>
<proteinExistence type="inferred from homology"/>
<keyword evidence="10" id="KW-1185">Reference proteome</keyword>
<feature type="transmembrane region" description="Helical" evidence="7">
    <location>
        <begin position="223"/>
        <end position="248"/>
    </location>
</feature>
<feature type="transmembrane region" description="Helical" evidence="7">
    <location>
        <begin position="181"/>
        <end position="202"/>
    </location>
</feature>
<sequence length="313" mass="35636">MEIDKVPALKKLTRDLKIKPRKMTWEDIVTHPYLWLLPSLILMFIVTFIPIVELFITSFSRVSLAGVRHEITGFENYVAVSSKPTFYMVLKNTLIWTVAVVGFSTILSLGIAILLNQKFIGRRLVRAALIVPWAVSLIITSAIWKWILDYNYGTLNYLLSKFNLINENIYWLASPSLSFPLMIWVGIFVTLPFTSFVILSGLQTISNDLYEAASIDGADGWKRFFFITLPLIKQPLTVSVVLNTIYVFNSFPIIWTITQGDPVNQTDTVITYLYKLAFQTNKMGEAAAVSVISFLLLLAFTIVYVSIVLRRER</sequence>
<feature type="domain" description="ABC transmembrane type-1" evidence="8">
    <location>
        <begin position="90"/>
        <end position="304"/>
    </location>
</feature>
<keyword evidence="9" id="KW-0762">Sugar transport</keyword>
<evidence type="ECO:0000256" key="7">
    <source>
        <dbReference type="RuleBase" id="RU363032"/>
    </source>
</evidence>
<protein>
    <submittedName>
        <fullName evidence="9">Multiple sugar transport system permease protein</fullName>
    </submittedName>
</protein>
<keyword evidence="4 7" id="KW-0812">Transmembrane</keyword>
<dbReference type="InterPro" id="IPR000515">
    <property type="entry name" value="MetI-like"/>
</dbReference>
<dbReference type="Gene3D" id="1.10.3720.10">
    <property type="entry name" value="MetI-like"/>
    <property type="match status" value="1"/>
</dbReference>
<evidence type="ECO:0000259" key="8">
    <source>
        <dbReference type="PROSITE" id="PS50928"/>
    </source>
</evidence>
<dbReference type="CDD" id="cd06261">
    <property type="entry name" value="TM_PBP2"/>
    <property type="match status" value="1"/>
</dbReference>
<dbReference type="SUPFAM" id="SSF161098">
    <property type="entry name" value="MetI-like"/>
    <property type="match status" value="1"/>
</dbReference>
<accession>A0ABU0CS25</accession>
<dbReference type="RefSeq" id="WP_307336446.1">
    <property type="nucleotide sequence ID" value="NZ_JAUSUQ010000003.1"/>
</dbReference>
<comment type="similarity">
    <text evidence="7">Belongs to the binding-protein-dependent transport system permease family.</text>
</comment>
<dbReference type="Proteomes" id="UP001232445">
    <property type="component" value="Unassembled WGS sequence"/>
</dbReference>
<feature type="transmembrane region" description="Helical" evidence="7">
    <location>
        <begin position="127"/>
        <end position="147"/>
    </location>
</feature>
<keyword evidence="5 7" id="KW-1133">Transmembrane helix</keyword>
<comment type="subcellular location">
    <subcellularLocation>
        <location evidence="1 7">Cell membrane</location>
        <topology evidence="1 7">Multi-pass membrane protein</topology>
    </subcellularLocation>
</comment>
<evidence type="ECO:0000256" key="4">
    <source>
        <dbReference type="ARBA" id="ARBA00022692"/>
    </source>
</evidence>
<organism evidence="9 10">
    <name type="scientific">Caldalkalibacillus uzonensis</name>
    <dbReference type="NCBI Taxonomy" id="353224"/>
    <lineage>
        <taxon>Bacteria</taxon>
        <taxon>Bacillati</taxon>
        <taxon>Bacillota</taxon>
        <taxon>Bacilli</taxon>
        <taxon>Bacillales</taxon>
        <taxon>Bacillaceae</taxon>
        <taxon>Caldalkalibacillus</taxon>
    </lineage>
</organism>
<keyword evidence="3" id="KW-1003">Cell membrane</keyword>
<dbReference type="PROSITE" id="PS50928">
    <property type="entry name" value="ABC_TM1"/>
    <property type="match status" value="1"/>
</dbReference>
<keyword evidence="2 7" id="KW-0813">Transport</keyword>